<evidence type="ECO:0000313" key="3">
    <source>
        <dbReference type="Proteomes" id="UP001202281"/>
    </source>
</evidence>
<evidence type="ECO:0000256" key="1">
    <source>
        <dbReference type="SAM" id="Phobius"/>
    </source>
</evidence>
<accession>A0ABT0BR73</accession>
<evidence type="ECO:0000313" key="2">
    <source>
        <dbReference type="EMBL" id="MCJ2187552.1"/>
    </source>
</evidence>
<comment type="caution">
    <text evidence="2">The sequence shown here is derived from an EMBL/GenBank/DDBJ whole genome shotgun (WGS) entry which is preliminary data.</text>
</comment>
<reference evidence="2 3" key="1">
    <citation type="submission" date="2022-04" db="EMBL/GenBank/DDBJ databases">
        <title>Identification of a novel bacterium isolated from mangrove sediments.</title>
        <authorList>
            <person name="Pan X."/>
        </authorList>
    </citation>
    <scope>NUCLEOTIDE SEQUENCE [LARGE SCALE GENOMIC DNA]</scope>
    <source>
        <strain evidence="2 3">B2638</strain>
    </source>
</reference>
<dbReference type="EMBL" id="JALHLG010000014">
    <property type="protein sequence ID" value="MCJ2187552.1"/>
    <property type="molecule type" value="Genomic_DNA"/>
</dbReference>
<name>A0ABT0BR73_9SPHN</name>
<proteinExistence type="predicted"/>
<sequence>MLKHADAILKLSLAAGALLAGSGAGFYYGIYLPSQDVRRQAMAMTARKVTSDRQTKALAERAKRAQAAQIAYDDCVNFADLSYKHRWTRSCQSLHDADVAAYEDCADDWFTTESSCHAKHPVRPTKDCALPGRVAQDIAGDREQRKAQCLATLQAATEDKQDS</sequence>
<keyword evidence="3" id="KW-1185">Reference proteome</keyword>
<dbReference type="Proteomes" id="UP001202281">
    <property type="component" value="Unassembled WGS sequence"/>
</dbReference>
<gene>
    <name evidence="2" type="ORF">MTR66_12090</name>
</gene>
<protein>
    <submittedName>
        <fullName evidence="2">Uncharacterized protein</fullName>
    </submittedName>
</protein>
<keyword evidence="1" id="KW-0472">Membrane</keyword>
<organism evidence="2 3">
    <name type="scientific">Novosphingobium beihaiensis</name>
    <dbReference type="NCBI Taxonomy" id="2930389"/>
    <lineage>
        <taxon>Bacteria</taxon>
        <taxon>Pseudomonadati</taxon>
        <taxon>Pseudomonadota</taxon>
        <taxon>Alphaproteobacteria</taxon>
        <taxon>Sphingomonadales</taxon>
        <taxon>Sphingomonadaceae</taxon>
        <taxon>Novosphingobium</taxon>
    </lineage>
</organism>
<keyword evidence="1" id="KW-1133">Transmembrane helix</keyword>
<keyword evidence="1" id="KW-0812">Transmembrane</keyword>
<dbReference type="RefSeq" id="WP_243921329.1">
    <property type="nucleotide sequence ID" value="NZ_JALHLG010000014.1"/>
</dbReference>
<feature type="transmembrane region" description="Helical" evidence="1">
    <location>
        <begin position="7"/>
        <end position="30"/>
    </location>
</feature>